<dbReference type="EMBL" id="JAUOZU010000008">
    <property type="protein sequence ID" value="MDO6965010.1"/>
    <property type="molecule type" value="Genomic_DNA"/>
</dbReference>
<name>A0ABT8YMR1_9HYPH</name>
<evidence type="ECO:0000313" key="1">
    <source>
        <dbReference type="EMBL" id="MDO6965010.1"/>
    </source>
</evidence>
<gene>
    <name evidence="1" type="ORF">Q4481_13660</name>
</gene>
<proteinExistence type="predicted"/>
<reference evidence="1" key="1">
    <citation type="journal article" date="2015" name="Int. J. Syst. Evol. Microbiol.">
        <title>Rhizobium alvei sp. nov., isolated from a freshwater river.</title>
        <authorList>
            <person name="Sheu S.Y."/>
            <person name="Huang H.W."/>
            <person name="Young C.C."/>
            <person name="Chen W.M."/>
        </authorList>
    </citation>
    <scope>NUCLEOTIDE SEQUENCE</scope>
    <source>
        <strain evidence="1">TNR-22</strain>
    </source>
</reference>
<evidence type="ECO:0000313" key="2">
    <source>
        <dbReference type="Proteomes" id="UP001174932"/>
    </source>
</evidence>
<dbReference type="Pfam" id="PF06169">
    <property type="entry name" value="DUF982"/>
    <property type="match status" value="1"/>
</dbReference>
<comment type="caution">
    <text evidence="1">The sequence shown here is derived from an EMBL/GenBank/DDBJ whole genome shotgun (WGS) entry which is preliminary data.</text>
</comment>
<protein>
    <submittedName>
        <fullName evidence="1">DUF982 domain-containing protein</fullName>
    </submittedName>
</protein>
<dbReference type="Proteomes" id="UP001174932">
    <property type="component" value="Unassembled WGS sequence"/>
</dbReference>
<dbReference type="InterPro" id="IPR010385">
    <property type="entry name" value="DUF982"/>
</dbReference>
<sequence length="81" mass="9106">MRKTAWKPAIVVEDPQSGTRTTVRTVRQAFKTLHDHWPDTSGSRYRLADHVCDEVLHGHLEPAEARKAFIAAAIEAHLHLG</sequence>
<dbReference type="RefSeq" id="WP_304376926.1">
    <property type="nucleotide sequence ID" value="NZ_JAUOZU010000008.1"/>
</dbReference>
<accession>A0ABT8YMR1</accession>
<reference evidence="1" key="2">
    <citation type="submission" date="2023-07" db="EMBL/GenBank/DDBJ databases">
        <authorList>
            <person name="Shen H."/>
        </authorList>
    </citation>
    <scope>NUCLEOTIDE SEQUENCE</scope>
    <source>
        <strain evidence="1">TNR-22</strain>
    </source>
</reference>
<dbReference type="Gene3D" id="6.10.250.730">
    <property type="match status" value="1"/>
</dbReference>
<organism evidence="1 2">
    <name type="scientific">Rhizobium alvei</name>
    <dbReference type="NCBI Taxonomy" id="1132659"/>
    <lineage>
        <taxon>Bacteria</taxon>
        <taxon>Pseudomonadati</taxon>
        <taxon>Pseudomonadota</taxon>
        <taxon>Alphaproteobacteria</taxon>
        <taxon>Hyphomicrobiales</taxon>
        <taxon>Rhizobiaceae</taxon>
        <taxon>Rhizobium/Agrobacterium group</taxon>
        <taxon>Rhizobium</taxon>
    </lineage>
</organism>
<keyword evidence="2" id="KW-1185">Reference proteome</keyword>